<feature type="region of interest" description="Disordered" evidence="1">
    <location>
        <begin position="29"/>
        <end position="83"/>
    </location>
</feature>
<feature type="transmembrane region" description="Helical" evidence="2">
    <location>
        <begin position="6"/>
        <end position="22"/>
    </location>
</feature>
<dbReference type="AlphaFoldDB" id="A0A2M8KJ49"/>
<keyword evidence="2" id="KW-1133">Transmembrane helix</keyword>
<feature type="compositionally biased region" description="Low complexity" evidence="1">
    <location>
        <begin position="37"/>
        <end position="71"/>
    </location>
</feature>
<organism evidence="3 4">
    <name type="scientific">Candidatus Portnoybacteria bacterium CG10_big_fil_rev_8_21_14_0_10_44_7</name>
    <dbReference type="NCBI Taxonomy" id="1974816"/>
    <lineage>
        <taxon>Bacteria</taxon>
        <taxon>Candidatus Portnoyibacteriota</taxon>
    </lineage>
</organism>
<reference evidence="4" key="1">
    <citation type="submission" date="2017-09" db="EMBL/GenBank/DDBJ databases">
        <title>Depth-based differentiation of microbial function through sediment-hosted aquifers and enrichment of novel symbionts in the deep terrestrial subsurface.</title>
        <authorList>
            <person name="Probst A.J."/>
            <person name="Ladd B."/>
            <person name="Jarett J.K."/>
            <person name="Geller-Mcgrath D.E."/>
            <person name="Sieber C.M.K."/>
            <person name="Emerson J.B."/>
            <person name="Anantharaman K."/>
            <person name="Thomas B.C."/>
            <person name="Malmstrom R."/>
            <person name="Stieglmeier M."/>
            <person name="Klingl A."/>
            <person name="Woyke T."/>
            <person name="Ryan C.M."/>
            <person name="Banfield J.F."/>
        </authorList>
    </citation>
    <scope>NUCLEOTIDE SEQUENCE [LARGE SCALE GENOMIC DNA]</scope>
</reference>
<accession>A0A2M8KJ49</accession>
<dbReference type="Proteomes" id="UP000231086">
    <property type="component" value="Unassembled WGS sequence"/>
</dbReference>
<protein>
    <submittedName>
        <fullName evidence="3">Uncharacterized protein</fullName>
    </submittedName>
</protein>
<feature type="compositionally biased region" description="Basic and acidic residues" evidence="1">
    <location>
        <begin position="74"/>
        <end position="83"/>
    </location>
</feature>
<evidence type="ECO:0000256" key="1">
    <source>
        <dbReference type="SAM" id="MobiDB-lite"/>
    </source>
</evidence>
<evidence type="ECO:0000313" key="3">
    <source>
        <dbReference type="EMBL" id="PJE59940.1"/>
    </source>
</evidence>
<sequence length="83" mass="8929">MIWVYIIIAAAIIALVAYLFMGKKKRGEEVGPTAAVSEMPAEPTAPAEPEMPASEPATPTMDASQPQPEAPEVAEEKKEDQMM</sequence>
<keyword evidence="2" id="KW-0812">Transmembrane</keyword>
<comment type="caution">
    <text evidence="3">The sequence shown here is derived from an EMBL/GenBank/DDBJ whole genome shotgun (WGS) entry which is preliminary data.</text>
</comment>
<keyword evidence="2" id="KW-0472">Membrane</keyword>
<dbReference type="EMBL" id="PFEA01000019">
    <property type="protein sequence ID" value="PJE59940.1"/>
    <property type="molecule type" value="Genomic_DNA"/>
</dbReference>
<evidence type="ECO:0000256" key="2">
    <source>
        <dbReference type="SAM" id="Phobius"/>
    </source>
</evidence>
<proteinExistence type="predicted"/>
<gene>
    <name evidence="3" type="ORF">COU85_01045</name>
</gene>
<evidence type="ECO:0000313" key="4">
    <source>
        <dbReference type="Proteomes" id="UP000231086"/>
    </source>
</evidence>
<name>A0A2M8KJ49_9BACT</name>